<protein>
    <submittedName>
        <fullName evidence="2">FkbM family methyltransferase</fullName>
    </submittedName>
</protein>
<keyword evidence="2" id="KW-0489">Methyltransferase</keyword>
<dbReference type="NCBIfam" id="TIGR01444">
    <property type="entry name" value="fkbM_fam"/>
    <property type="match status" value="1"/>
</dbReference>
<dbReference type="GO" id="GO:0032259">
    <property type="term" value="P:methylation"/>
    <property type="evidence" value="ECO:0007669"/>
    <property type="project" value="UniProtKB-KW"/>
</dbReference>
<dbReference type="AlphaFoldDB" id="A0A7W7ZIY7"/>
<accession>A0A7W7ZIY7</accession>
<dbReference type="GO" id="GO:0008168">
    <property type="term" value="F:methyltransferase activity"/>
    <property type="evidence" value="ECO:0007669"/>
    <property type="project" value="UniProtKB-KW"/>
</dbReference>
<evidence type="ECO:0000313" key="3">
    <source>
        <dbReference type="Proteomes" id="UP000540989"/>
    </source>
</evidence>
<sequence length="250" mass="28734">MALIGDLIYDIGMYNAADTEFYLQKGFRVIALEANPTLCREAEINYARYVDSGQLTILNRGVFSCSGPQHFVVNLARSDRSSFDSTWCPADPRSIIEVDCVTLDEVLDRFGTPYYMKIDIEHLDYVCIEALERQTDLPRFVSVETGRIDFIQRMSTLGYKRFKIISQVWNQTIALPFPALEGHYVHKRFTKYHSGPFGAETYGPWLSKDEVLEEMLHIEGGNYEGSRHKLLGCPEEAFRFNWYDAHASLE</sequence>
<organism evidence="2 3">
    <name type="scientific">Granulicella aggregans</name>
    <dbReference type="NCBI Taxonomy" id="474949"/>
    <lineage>
        <taxon>Bacteria</taxon>
        <taxon>Pseudomonadati</taxon>
        <taxon>Acidobacteriota</taxon>
        <taxon>Terriglobia</taxon>
        <taxon>Terriglobales</taxon>
        <taxon>Acidobacteriaceae</taxon>
        <taxon>Granulicella</taxon>
    </lineage>
</organism>
<dbReference type="InterPro" id="IPR029063">
    <property type="entry name" value="SAM-dependent_MTases_sf"/>
</dbReference>
<dbReference type="EMBL" id="JACHIP010000018">
    <property type="protein sequence ID" value="MBB5060743.1"/>
    <property type="molecule type" value="Genomic_DNA"/>
</dbReference>
<dbReference type="Gene3D" id="3.40.50.150">
    <property type="entry name" value="Vaccinia Virus protein VP39"/>
    <property type="match status" value="1"/>
</dbReference>
<evidence type="ECO:0000313" key="2">
    <source>
        <dbReference type="EMBL" id="MBB5060743.1"/>
    </source>
</evidence>
<dbReference type="InterPro" id="IPR006342">
    <property type="entry name" value="FkbM_mtfrase"/>
</dbReference>
<comment type="caution">
    <text evidence="2">The sequence shown here is derived from an EMBL/GenBank/DDBJ whole genome shotgun (WGS) entry which is preliminary data.</text>
</comment>
<dbReference type="RefSeq" id="WP_184223221.1">
    <property type="nucleotide sequence ID" value="NZ_JACHIP010000018.1"/>
</dbReference>
<dbReference type="Pfam" id="PF05050">
    <property type="entry name" value="Methyltransf_21"/>
    <property type="match status" value="1"/>
</dbReference>
<evidence type="ECO:0000259" key="1">
    <source>
        <dbReference type="Pfam" id="PF05050"/>
    </source>
</evidence>
<proteinExistence type="predicted"/>
<dbReference type="Proteomes" id="UP000540989">
    <property type="component" value="Unassembled WGS sequence"/>
</dbReference>
<gene>
    <name evidence="2" type="ORF">HDF16_005479</name>
</gene>
<reference evidence="2 3" key="1">
    <citation type="submission" date="2020-08" db="EMBL/GenBank/DDBJ databases">
        <title>Genomic Encyclopedia of Type Strains, Phase IV (KMG-V): Genome sequencing to study the core and pangenomes of soil and plant-associated prokaryotes.</title>
        <authorList>
            <person name="Whitman W."/>
        </authorList>
    </citation>
    <scope>NUCLEOTIDE SEQUENCE [LARGE SCALE GENOMIC DNA]</scope>
    <source>
        <strain evidence="2 3">M8UP14</strain>
    </source>
</reference>
<feature type="domain" description="Methyltransferase FkbM" evidence="1">
    <location>
        <begin position="10"/>
        <end position="145"/>
    </location>
</feature>
<name>A0A7W7ZIY7_9BACT</name>
<dbReference type="SUPFAM" id="SSF53335">
    <property type="entry name" value="S-adenosyl-L-methionine-dependent methyltransferases"/>
    <property type="match status" value="1"/>
</dbReference>
<keyword evidence="2" id="KW-0808">Transferase</keyword>
<keyword evidence="3" id="KW-1185">Reference proteome</keyword>